<keyword evidence="2" id="KW-1185">Reference proteome</keyword>
<sequence>MVATTADIASKDVATEATRIYSARIRKPREQVLNCAMVDKPMSDTFHRKTAWGLATAIRGSSTTVQGSTHRRSRVYGPNVNRRAIRGSSTTVQGSTHLRSRVYGPNVNRRAIRVSSTTVQGSTHLRSRVYGPNVNRRAIKVSSTTVQGSTHLRSRVYGPNVNRRAIRVSSTPAPEPPHIRSRVSYQELSTHIRVNTETHVGGIAETPAGGIAQLIPEDADNPRPSPKATHTRKKIIIVRQLGPSHNKYNTSPCCEENVYQIIKVQEGTEEKSCTENLLPKLEGQMTADVYGRLCGLTLQLTKEGFECNPEQFYAEYENVLDITNCIRRRVCDELRSIWDRAGREITQTTKSRLPTRAEMVECVVDFEGGMWRALPLAFLDVPIKGSAFHWTQTVWEKA</sequence>
<dbReference type="OrthoDB" id="1902038at2759"/>
<name>A0A8K0AEJ5_BRALA</name>
<protein>
    <submittedName>
        <fullName evidence="1">Hypp5322 protein</fullName>
    </submittedName>
</protein>
<dbReference type="Proteomes" id="UP000838412">
    <property type="component" value="Chromosome 9"/>
</dbReference>
<gene>
    <name evidence="1" type="primary">Hypp5322</name>
    <name evidence="1" type="ORF">BLAG_LOCUS25502</name>
</gene>
<dbReference type="EMBL" id="OV696694">
    <property type="protein sequence ID" value="CAH1274504.1"/>
    <property type="molecule type" value="Genomic_DNA"/>
</dbReference>
<organism evidence="1 2">
    <name type="scientific">Branchiostoma lanceolatum</name>
    <name type="common">Common lancelet</name>
    <name type="synonym">Amphioxus lanceolatum</name>
    <dbReference type="NCBI Taxonomy" id="7740"/>
    <lineage>
        <taxon>Eukaryota</taxon>
        <taxon>Metazoa</taxon>
        <taxon>Chordata</taxon>
        <taxon>Cephalochordata</taxon>
        <taxon>Leptocardii</taxon>
        <taxon>Amphioxiformes</taxon>
        <taxon>Branchiostomatidae</taxon>
        <taxon>Branchiostoma</taxon>
    </lineage>
</organism>
<evidence type="ECO:0000313" key="2">
    <source>
        <dbReference type="Proteomes" id="UP000838412"/>
    </source>
</evidence>
<evidence type="ECO:0000313" key="1">
    <source>
        <dbReference type="EMBL" id="CAH1274504.1"/>
    </source>
</evidence>
<proteinExistence type="predicted"/>
<reference evidence="1" key="1">
    <citation type="submission" date="2022-01" db="EMBL/GenBank/DDBJ databases">
        <authorList>
            <person name="Braso-Vives M."/>
        </authorList>
    </citation>
    <scope>NUCLEOTIDE SEQUENCE</scope>
</reference>
<dbReference type="AlphaFoldDB" id="A0A8K0AEJ5"/>
<accession>A0A8K0AEJ5</accession>